<reference evidence="1 2" key="1">
    <citation type="journal article" date="2018" name="Front. Plant Sci.">
        <title>Red Clover (Trifolium pratense) and Zigzag Clover (T. medium) - A Picture of Genomic Similarities and Differences.</title>
        <authorList>
            <person name="Dluhosova J."/>
            <person name="Istvanek J."/>
            <person name="Nedelnik J."/>
            <person name="Repkova J."/>
        </authorList>
    </citation>
    <scope>NUCLEOTIDE SEQUENCE [LARGE SCALE GENOMIC DNA]</scope>
    <source>
        <strain evidence="2">cv. 10/8</strain>
        <tissue evidence="1">Leaf</tissue>
    </source>
</reference>
<keyword evidence="2" id="KW-1185">Reference proteome</keyword>
<organism evidence="1 2">
    <name type="scientific">Trifolium medium</name>
    <dbReference type="NCBI Taxonomy" id="97028"/>
    <lineage>
        <taxon>Eukaryota</taxon>
        <taxon>Viridiplantae</taxon>
        <taxon>Streptophyta</taxon>
        <taxon>Embryophyta</taxon>
        <taxon>Tracheophyta</taxon>
        <taxon>Spermatophyta</taxon>
        <taxon>Magnoliopsida</taxon>
        <taxon>eudicotyledons</taxon>
        <taxon>Gunneridae</taxon>
        <taxon>Pentapetalae</taxon>
        <taxon>rosids</taxon>
        <taxon>fabids</taxon>
        <taxon>Fabales</taxon>
        <taxon>Fabaceae</taxon>
        <taxon>Papilionoideae</taxon>
        <taxon>50 kb inversion clade</taxon>
        <taxon>NPAAA clade</taxon>
        <taxon>Hologalegina</taxon>
        <taxon>IRL clade</taxon>
        <taxon>Trifolieae</taxon>
        <taxon>Trifolium</taxon>
    </lineage>
</organism>
<comment type="caution">
    <text evidence="1">The sequence shown here is derived from an EMBL/GenBank/DDBJ whole genome shotgun (WGS) entry which is preliminary data.</text>
</comment>
<dbReference type="EMBL" id="LXQA010111231">
    <property type="protein sequence ID" value="MCI18654.1"/>
    <property type="molecule type" value="Genomic_DNA"/>
</dbReference>
<dbReference type="AlphaFoldDB" id="A0A392Q3H5"/>
<name>A0A392Q3H5_9FABA</name>
<evidence type="ECO:0000313" key="1">
    <source>
        <dbReference type="EMBL" id="MCI18654.1"/>
    </source>
</evidence>
<dbReference type="Proteomes" id="UP000265520">
    <property type="component" value="Unassembled WGS sequence"/>
</dbReference>
<proteinExistence type="predicted"/>
<protein>
    <submittedName>
        <fullName evidence="1">Uncharacterized protein</fullName>
    </submittedName>
</protein>
<evidence type="ECO:0000313" key="2">
    <source>
        <dbReference type="Proteomes" id="UP000265520"/>
    </source>
</evidence>
<sequence>MGSLHSKLRVETLLDEDQPITGSDIAVLRLNTQLAMGGSSRGEGTFQRARLPLIRGRLLPGTIRARKAFAQIHPKI</sequence>
<accession>A0A392Q3H5</accession>